<comment type="caution">
    <text evidence="1">The sequence shown here is derived from an EMBL/GenBank/DDBJ whole genome shotgun (WGS) entry which is preliminary data.</text>
</comment>
<sequence>MTAVGGTGPWPGSDPLEAQAAVLGDLTDLPDGLTGLPWTVRLADRGPYGTLAGHALGLLVDLPAELGPHGWRLADRPGGDAARLAAARRADLDALAVAAHGWEGPLVVPVAGPFTLAASVYLARGDRAVADPGAVAELAESLAAGIGEHLAAVRRSVPGARPSVLLHEPLLAQVVAGVLPSFSGYARLRSVPAPVASERLGGVVGALRAAGAEQVVLHVGSGTPAVGAARGAGADGLGIETAALDERAWESVAEAVEGGTRLWAGVPQPATSQCAGPDVRGVADAVLRGWERVGLARAGLRDVVLLAPAGPAVPGARGSSVDPQAARGTLATVVRAASLVAERGES</sequence>
<evidence type="ECO:0000313" key="3">
    <source>
        <dbReference type="Proteomes" id="UP000321723"/>
    </source>
</evidence>
<organism evidence="1 3">
    <name type="scientific">Cellulomonas hominis</name>
    <dbReference type="NCBI Taxonomy" id="156981"/>
    <lineage>
        <taxon>Bacteria</taxon>
        <taxon>Bacillati</taxon>
        <taxon>Actinomycetota</taxon>
        <taxon>Actinomycetes</taxon>
        <taxon>Micrococcales</taxon>
        <taxon>Cellulomonadaceae</taxon>
        <taxon>Cellulomonas</taxon>
    </lineage>
</organism>
<proteinExistence type="predicted"/>
<evidence type="ECO:0000313" key="2">
    <source>
        <dbReference type="EMBL" id="MBB5471698.1"/>
    </source>
</evidence>
<dbReference type="Proteomes" id="UP000321723">
    <property type="component" value="Unassembled WGS sequence"/>
</dbReference>
<dbReference type="RefSeq" id="WP_146839635.1">
    <property type="nucleotide sequence ID" value="NZ_BJVQ01000057.1"/>
</dbReference>
<dbReference type="Gene3D" id="3.20.20.210">
    <property type="match status" value="1"/>
</dbReference>
<reference evidence="2 4" key="2">
    <citation type="submission" date="2020-08" db="EMBL/GenBank/DDBJ databases">
        <title>Sequencing the genomes of 1000 actinobacteria strains.</title>
        <authorList>
            <person name="Klenk H.-P."/>
        </authorList>
    </citation>
    <scope>NUCLEOTIDE SEQUENCE [LARGE SCALE GENOMIC DNA]</scope>
    <source>
        <strain evidence="2 4">DSM 9581</strain>
    </source>
</reference>
<dbReference type="EMBL" id="BJVQ01000057">
    <property type="protein sequence ID" value="GEL48006.1"/>
    <property type="molecule type" value="Genomic_DNA"/>
</dbReference>
<evidence type="ECO:0008006" key="5">
    <source>
        <dbReference type="Google" id="ProtNLM"/>
    </source>
</evidence>
<dbReference type="AlphaFoldDB" id="A0A511FFI4"/>
<dbReference type="Proteomes" id="UP000564629">
    <property type="component" value="Unassembled WGS sequence"/>
</dbReference>
<evidence type="ECO:0000313" key="4">
    <source>
        <dbReference type="Proteomes" id="UP000564629"/>
    </source>
</evidence>
<reference evidence="1 3" key="1">
    <citation type="submission" date="2019-07" db="EMBL/GenBank/DDBJ databases">
        <title>Whole genome shotgun sequence of Cellulomonas hominis NBRC 16055.</title>
        <authorList>
            <person name="Hosoyama A."/>
            <person name="Uohara A."/>
            <person name="Ohji S."/>
            <person name="Ichikawa N."/>
        </authorList>
    </citation>
    <scope>NUCLEOTIDE SEQUENCE [LARGE SCALE GENOMIC DNA]</scope>
    <source>
        <strain evidence="1 3">NBRC 16055</strain>
    </source>
</reference>
<dbReference type="SUPFAM" id="SSF51726">
    <property type="entry name" value="UROD/MetE-like"/>
    <property type="match status" value="1"/>
</dbReference>
<name>A0A511FFI4_9CELL</name>
<gene>
    <name evidence="1" type="ORF">CHO01_31220</name>
    <name evidence="2" type="ORF">HNR08_000434</name>
</gene>
<dbReference type="EMBL" id="JACHDN010000001">
    <property type="protein sequence ID" value="MBB5471698.1"/>
    <property type="molecule type" value="Genomic_DNA"/>
</dbReference>
<dbReference type="InterPro" id="IPR038071">
    <property type="entry name" value="UROD/MetE-like_sf"/>
</dbReference>
<keyword evidence="3" id="KW-1185">Reference proteome</keyword>
<protein>
    <recommendedName>
        <fullName evidence="5">Methionine synthase</fullName>
    </recommendedName>
</protein>
<evidence type="ECO:0000313" key="1">
    <source>
        <dbReference type="EMBL" id="GEL48006.1"/>
    </source>
</evidence>
<dbReference type="OrthoDB" id="5242426at2"/>
<accession>A0A511FFI4</accession>